<dbReference type="PANTHER" id="PTHR43047:SF72">
    <property type="entry name" value="OSMOSENSING HISTIDINE PROTEIN KINASE SLN1"/>
    <property type="match status" value="1"/>
</dbReference>
<dbReference type="InterPro" id="IPR000700">
    <property type="entry name" value="PAS-assoc_C"/>
</dbReference>
<dbReference type="Pfam" id="PF13426">
    <property type="entry name" value="PAS_9"/>
    <property type="match status" value="1"/>
</dbReference>
<dbReference type="RefSeq" id="WP_012873511.1">
    <property type="nucleotide sequence ID" value="NC_013524.1"/>
</dbReference>
<dbReference type="InterPro" id="IPR029016">
    <property type="entry name" value="GAF-like_dom_sf"/>
</dbReference>
<dbReference type="eggNOG" id="COG2203">
    <property type="taxonomic scope" value="Bacteria"/>
</dbReference>
<evidence type="ECO:0000256" key="4">
    <source>
        <dbReference type="ARBA" id="ARBA00022679"/>
    </source>
</evidence>
<keyword evidence="5 9" id="KW-0418">Kinase</keyword>
<dbReference type="KEGG" id="sti:Sthe_3075"/>
<dbReference type="InParanoid" id="D1C9I3"/>
<dbReference type="PANTHER" id="PTHR43047">
    <property type="entry name" value="TWO-COMPONENT HISTIDINE PROTEIN KINASE"/>
    <property type="match status" value="1"/>
</dbReference>
<keyword evidence="10" id="KW-1185">Reference proteome</keyword>
<dbReference type="PROSITE" id="PS50112">
    <property type="entry name" value="PAS"/>
    <property type="match status" value="1"/>
</dbReference>
<dbReference type="eggNOG" id="COG2205">
    <property type="taxonomic scope" value="Bacteria"/>
</dbReference>
<sequence>MVKPSASQWLSDVASVEKGFAALLESAPDAIVIVDQDGRIVLANSQTEHLFGYTREELLGQPVEMLLPERFREAHRAHRAAYVKAPRTRPMGIGLELFGRRRDGSEFPTEISLSPVETPQGMLVTSIIRDVTDRKVAEAERARLLLSEQAARAEAERTAERFRRLQAVTDTALAHLSLDALLEASLDRVREALDVETVTILLLDAERGALRPSATRGLDPDSLGEVEVPLGSGFAGRVAAERRTLIFDNPADVGRVHPNLRVQGVQALLGAPMFVEGDVIGVVQVGTTRPREFTDDDAELLQRVADRLALAIGRARAYEAERAARAATEAAEQRAAFLARASQILASSLDYETTLASLARLTVPSLADWCTIDVVEEDGRVARVATAHADPEKEPLLRTMIRRFPTDLPATMPLRRALETGQPQLVPDLPEEHLPQVTRAETLDVVRRVGARSFIVAPLVARERCLGAITLIYSDSGRRYGPADLALVEDLARRAALAVDNARLYYEAQRSREQVERQAARLNLLAGAARLVAEASLDLRAILETVSQRVAVILDGACVIGLLSPDDARLDPMAFHHGDPATLEALQTMPPVPLEDGEGFIASVMRSGEPLLRATIAPEEAQAGLMPGQEAFVAQFPIHSLLIAPLSVRGRSIGALIVWRDRPDHPYTEEDLSFLQDLADRAALAVDNAMLYRAAQEAVLAREEFLSVASHELKTPLTTVKGWVYLLADEVRREDPDREAIREFTDELQSQIDRFEGLIADLLDASRIQQGRIDLRPEPVALNDLARRVLARFEHAPERTPRHTLTLEAPEPIAGIWDPDRLEQVLVNLISNALKYSPDGGDVRVRLRRDGDVVELTVSDEGIGIAPADQKRLFQPFSRTEAARQRASGTGLGLYITQRIVREHGGTIDLFSEPGKGTTVTVRLPVILPGWTPETA</sequence>
<evidence type="ECO:0000313" key="9">
    <source>
        <dbReference type="EMBL" id="ACZ40476.1"/>
    </source>
</evidence>
<dbReference type="SUPFAM" id="SSF55874">
    <property type="entry name" value="ATPase domain of HSP90 chaperone/DNA topoisomerase II/histidine kinase"/>
    <property type="match status" value="1"/>
</dbReference>
<dbReference type="InterPro" id="IPR000014">
    <property type="entry name" value="PAS"/>
</dbReference>
<reference evidence="10" key="1">
    <citation type="submission" date="2009-11" db="EMBL/GenBank/DDBJ databases">
        <title>The complete chromosome 2 of Sphaerobacter thermophilus DSM 20745.</title>
        <authorList>
            <person name="Lucas S."/>
            <person name="Copeland A."/>
            <person name="Lapidus A."/>
            <person name="Glavina del Rio T."/>
            <person name="Dalin E."/>
            <person name="Tice H."/>
            <person name="Bruce D."/>
            <person name="Goodwin L."/>
            <person name="Pitluck S."/>
            <person name="Kyrpides N."/>
            <person name="Mavromatis K."/>
            <person name="Ivanova N."/>
            <person name="Mikhailova N."/>
            <person name="LaButti K.M."/>
            <person name="Clum A."/>
            <person name="Sun H.I."/>
            <person name="Brettin T."/>
            <person name="Detter J.C."/>
            <person name="Han C."/>
            <person name="Larimer F."/>
            <person name="Land M."/>
            <person name="Hauser L."/>
            <person name="Markowitz V."/>
            <person name="Cheng J.F."/>
            <person name="Hugenholtz P."/>
            <person name="Woyke T."/>
            <person name="Wu D."/>
            <person name="Steenblock K."/>
            <person name="Schneider S."/>
            <person name="Pukall R."/>
            <person name="Goeker M."/>
            <person name="Klenk H.P."/>
            <person name="Eisen J.A."/>
        </authorList>
    </citation>
    <scope>NUCLEOTIDE SEQUENCE [LARGE SCALE GENOMIC DNA]</scope>
    <source>
        <strain evidence="10">ATCC 49802 / DSM 20745 / S 6022</strain>
    </source>
</reference>
<dbReference type="SMART" id="SM00065">
    <property type="entry name" value="GAF"/>
    <property type="match status" value="3"/>
</dbReference>
<dbReference type="Pfam" id="PF00512">
    <property type="entry name" value="HisKA"/>
    <property type="match status" value="1"/>
</dbReference>
<feature type="domain" description="PAS" evidence="7">
    <location>
        <begin position="16"/>
        <end position="69"/>
    </location>
</feature>
<dbReference type="Pfam" id="PF02518">
    <property type="entry name" value="HATPase_c"/>
    <property type="match status" value="1"/>
</dbReference>
<evidence type="ECO:0000259" key="8">
    <source>
        <dbReference type="PROSITE" id="PS50113"/>
    </source>
</evidence>
<dbReference type="Gene3D" id="1.10.287.130">
    <property type="match status" value="1"/>
</dbReference>
<dbReference type="Proteomes" id="UP000002027">
    <property type="component" value="Chromosome 2"/>
</dbReference>
<dbReference type="PROSITE" id="PS50113">
    <property type="entry name" value="PAC"/>
    <property type="match status" value="1"/>
</dbReference>
<dbReference type="SUPFAM" id="SSF55785">
    <property type="entry name" value="PYP-like sensor domain (PAS domain)"/>
    <property type="match status" value="1"/>
</dbReference>
<evidence type="ECO:0000256" key="1">
    <source>
        <dbReference type="ARBA" id="ARBA00000085"/>
    </source>
</evidence>
<protein>
    <recommendedName>
        <fullName evidence="2">histidine kinase</fullName>
        <ecNumber evidence="2">2.7.13.3</ecNumber>
    </recommendedName>
</protein>
<dbReference type="PROSITE" id="PS50109">
    <property type="entry name" value="HIS_KIN"/>
    <property type="match status" value="1"/>
</dbReference>
<comment type="catalytic activity">
    <reaction evidence="1">
        <text>ATP + protein L-histidine = ADP + protein N-phospho-L-histidine.</text>
        <dbReference type="EC" id="2.7.13.3"/>
    </reaction>
</comment>
<dbReference type="SMART" id="SM00388">
    <property type="entry name" value="HisKA"/>
    <property type="match status" value="1"/>
</dbReference>
<evidence type="ECO:0000259" key="7">
    <source>
        <dbReference type="PROSITE" id="PS50112"/>
    </source>
</evidence>
<dbReference type="AlphaFoldDB" id="D1C9I3"/>
<evidence type="ECO:0000313" key="10">
    <source>
        <dbReference type="Proteomes" id="UP000002027"/>
    </source>
</evidence>
<evidence type="ECO:0000256" key="2">
    <source>
        <dbReference type="ARBA" id="ARBA00012438"/>
    </source>
</evidence>
<dbReference type="SMART" id="SM00091">
    <property type="entry name" value="PAS"/>
    <property type="match status" value="1"/>
</dbReference>
<dbReference type="InterPro" id="IPR036890">
    <property type="entry name" value="HATPase_C_sf"/>
</dbReference>
<dbReference type="InterPro" id="IPR004358">
    <property type="entry name" value="Sig_transdc_His_kin-like_C"/>
</dbReference>
<dbReference type="Gene3D" id="3.30.450.40">
    <property type="match status" value="3"/>
</dbReference>
<dbReference type="InterPro" id="IPR003018">
    <property type="entry name" value="GAF"/>
</dbReference>
<dbReference type="FunFam" id="3.30.565.10:FF:000006">
    <property type="entry name" value="Sensor histidine kinase WalK"/>
    <property type="match status" value="1"/>
</dbReference>
<dbReference type="OrthoDB" id="151729at2"/>
<dbReference type="NCBIfam" id="TIGR00229">
    <property type="entry name" value="sensory_box"/>
    <property type="match status" value="1"/>
</dbReference>
<dbReference type="InterPro" id="IPR036097">
    <property type="entry name" value="HisK_dim/P_sf"/>
</dbReference>
<dbReference type="InterPro" id="IPR003594">
    <property type="entry name" value="HATPase_dom"/>
</dbReference>
<dbReference type="InterPro" id="IPR005467">
    <property type="entry name" value="His_kinase_dom"/>
</dbReference>
<dbReference type="PRINTS" id="PR00344">
    <property type="entry name" value="BCTRLSENSOR"/>
</dbReference>
<dbReference type="EMBL" id="CP001824">
    <property type="protein sequence ID" value="ACZ40476.1"/>
    <property type="molecule type" value="Genomic_DNA"/>
</dbReference>
<dbReference type="HOGENOM" id="CLU_313057_0_0_0"/>
<dbReference type="GO" id="GO:0000155">
    <property type="term" value="F:phosphorelay sensor kinase activity"/>
    <property type="evidence" value="ECO:0007669"/>
    <property type="project" value="InterPro"/>
</dbReference>
<keyword evidence="3" id="KW-0597">Phosphoprotein</keyword>
<dbReference type="Pfam" id="PF01590">
    <property type="entry name" value="GAF"/>
    <property type="match status" value="2"/>
</dbReference>
<evidence type="ECO:0000259" key="6">
    <source>
        <dbReference type="PROSITE" id="PS50109"/>
    </source>
</evidence>
<dbReference type="CDD" id="cd00082">
    <property type="entry name" value="HisKA"/>
    <property type="match status" value="1"/>
</dbReference>
<dbReference type="CDD" id="cd00075">
    <property type="entry name" value="HATPase"/>
    <property type="match status" value="1"/>
</dbReference>
<dbReference type="EC" id="2.7.13.3" evidence="2"/>
<name>D1C9I3_SPHTD</name>
<dbReference type="eggNOG" id="COG3829">
    <property type="taxonomic scope" value="Bacteria"/>
</dbReference>
<feature type="domain" description="PAC" evidence="8">
    <location>
        <begin position="93"/>
        <end position="143"/>
    </location>
</feature>
<evidence type="ECO:0000256" key="3">
    <source>
        <dbReference type="ARBA" id="ARBA00022553"/>
    </source>
</evidence>
<organism evidence="9 10">
    <name type="scientific">Sphaerobacter thermophilus (strain ATCC 49802 / DSM 20745 / KCCM 41009 / NCIMB 13125 / S 6022)</name>
    <dbReference type="NCBI Taxonomy" id="479434"/>
    <lineage>
        <taxon>Bacteria</taxon>
        <taxon>Pseudomonadati</taxon>
        <taxon>Thermomicrobiota</taxon>
        <taxon>Thermomicrobia</taxon>
        <taxon>Sphaerobacterales</taxon>
        <taxon>Sphaerobacterineae</taxon>
        <taxon>Sphaerobacteraceae</taxon>
        <taxon>Sphaerobacter</taxon>
    </lineage>
</organism>
<dbReference type="SMART" id="SM00387">
    <property type="entry name" value="HATPase_c"/>
    <property type="match status" value="1"/>
</dbReference>
<reference evidence="9 10" key="2">
    <citation type="journal article" date="2010" name="Stand. Genomic Sci.">
        <title>Complete genome sequence of Desulfohalobium retbaense type strain (HR(100)).</title>
        <authorList>
            <person name="Spring S."/>
            <person name="Nolan M."/>
            <person name="Lapidus A."/>
            <person name="Glavina Del Rio T."/>
            <person name="Copeland A."/>
            <person name="Tice H."/>
            <person name="Cheng J.F."/>
            <person name="Lucas S."/>
            <person name="Land M."/>
            <person name="Chen F."/>
            <person name="Bruce D."/>
            <person name="Goodwin L."/>
            <person name="Pitluck S."/>
            <person name="Ivanova N."/>
            <person name="Mavromatis K."/>
            <person name="Mikhailova N."/>
            <person name="Pati A."/>
            <person name="Chen A."/>
            <person name="Palaniappan K."/>
            <person name="Hauser L."/>
            <person name="Chang Y.J."/>
            <person name="Jeffries C.D."/>
            <person name="Munk C."/>
            <person name="Kiss H."/>
            <person name="Chain P."/>
            <person name="Han C."/>
            <person name="Brettin T."/>
            <person name="Detter J.C."/>
            <person name="Schuler E."/>
            <person name="Goker M."/>
            <person name="Rohde M."/>
            <person name="Bristow J."/>
            <person name="Eisen J.A."/>
            <person name="Markowitz V."/>
            <person name="Hugenholtz P."/>
            <person name="Kyrpides N.C."/>
            <person name="Klenk H.P."/>
        </authorList>
    </citation>
    <scope>NUCLEOTIDE SEQUENCE [LARGE SCALE GENOMIC DNA]</scope>
    <source>
        <strain evidence="10">ATCC 49802 / DSM 20745 / S 6022</strain>
    </source>
</reference>
<dbReference type="InterPro" id="IPR035965">
    <property type="entry name" value="PAS-like_dom_sf"/>
</dbReference>
<dbReference type="InterPro" id="IPR003661">
    <property type="entry name" value="HisK_dim/P_dom"/>
</dbReference>
<feature type="domain" description="Histidine kinase" evidence="6">
    <location>
        <begin position="708"/>
        <end position="928"/>
    </location>
</feature>
<gene>
    <name evidence="9" type="ordered locus">Sthe_3075</name>
</gene>
<dbReference type="SUPFAM" id="SSF47384">
    <property type="entry name" value="Homodimeric domain of signal transducing histidine kinase"/>
    <property type="match status" value="1"/>
</dbReference>
<keyword evidence="4" id="KW-0808">Transferase</keyword>
<dbReference type="STRING" id="479434.Sthe_3075"/>
<accession>D1C9I3</accession>
<dbReference type="CDD" id="cd00130">
    <property type="entry name" value="PAS"/>
    <property type="match status" value="1"/>
</dbReference>
<dbReference type="FunFam" id="3.30.450.40:FF:000035">
    <property type="entry name" value="PAS sensor protein"/>
    <property type="match status" value="1"/>
</dbReference>
<evidence type="ECO:0000256" key="5">
    <source>
        <dbReference type="ARBA" id="ARBA00022777"/>
    </source>
</evidence>
<proteinExistence type="predicted"/>
<dbReference type="Pfam" id="PF13185">
    <property type="entry name" value="GAF_2"/>
    <property type="match status" value="1"/>
</dbReference>
<dbReference type="Gene3D" id="3.30.450.20">
    <property type="entry name" value="PAS domain"/>
    <property type="match status" value="1"/>
</dbReference>
<dbReference type="Gene3D" id="3.30.565.10">
    <property type="entry name" value="Histidine kinase-like ATPase, C-terminal domain"/>
    <property type="match status" value="1"/>
</dbReference>
<dbReference type="SUPFAM" id="SSF55781">
    <property type="entry name" value="GAF domain-like"/>
    <property type="match status" value="3"/>
</dbReference>